<evidence type="ECO:0000256" key="5">
    <source>
        <dbReference type="ARBA" id="ARBA00023136"/>
    </source>
</evidence>
<dbReference type="InterPro" id="IPR001054">
    <property type="entry name" value="A/G_cyclase"/>
</dbReference>
<protein>
    <recommendedName>
        <fullName evidence="8">Guanylate cyclase domain-containing protein</fullName>
    </recommendedName>
</protein>
<dbReference type="GO" id="GO:0004016">
    <property type="term" value="F:adenylate cyclase activity"/>
    <property type="evidence" value="ECO:0007669"/>
    <property type="project" value="TreeGrafter"/>
</dbReference>
<evidence type="ECO:0000313" key="10">
    <source>
        <dbReference type="Proteomes" id="UP000075714"/>
    </source>
</evidence>
<dbReference type="EMBL" id="LSYV01000087">
    <property type="protein sequence ID" value="KXZ43573.1"/>
    <property type="molecule type" value="Genomic_DNA"/>
</dbReference>
<evidence type="ECO:0000256" key="7">
    <source>
        <dbReference type="RuleBase" id="RU000405"/>
    </source>
</evidence>
<dbReference type="PROSITE" id="PS50125">
    <property type="entry name" value="GUANYLATE_CYCLASE_2"/>
    <property type="match status" value="1"/>
</dbReference>
<dbReference type="PANTHER" id="PTHR11920:SF335">
    <property type="entry name" value="GUANYLATE CYCLASE"/>
    <property type="match status" value="1"/>
</dbReference>
<feature type="domain" description="Guanylate cyclase" evidence="8">
    <location>
        <begin position="141"/>
        <end position="288"/>
    </location>
</feature>
<evidence type="ECO:0000256" key="2">
    <source>
        <dbReference type="ARBA" id="ARBA00022692"/>
    </source>
</evidence>
<dbReference type="InterPro" id="IPR029787">
    <property type="entry name" value="Nucleotide_cyclase"/>
</dbReference>
<dbReference type="Proteomes" id="UP000075714">
    <property type="component" value="Unassembled WGS sequence"/>
</dbReference>
<evidence type="ECO:0000256" key="6">
    <source>
        <dbReference type="ARBA" id="ARBA00023239"/>
    </source>
</evidence>
<comment type="subcellular location">
    <subcellularLocation>
        <location evidence="1">Membrane</location>
    </subcellularLocation>
</comment>
<evidence type="ECO:0000256" key="4">
    <source>
        <dbReference type="ARBA" id="ARBA00022989"/>
    </source>
</evidence>
<dbReference type="OrthoDB" id="548029at2759"/>
<dbReference type="Gene3D" id="3.30.70.1230">
    <property type="entry name" value="Nucleotide cyclase"/>
    <property type="match status" value="1"/>
</dbReference>
<dbReference type="GO" id="GO:0007168">
    <property type="term" value="P:receptor guanylyl cyclase signaling pathway"/>
    <property type="evidence" value="ECO:0007669"/>
    <property type="project" value="TreeGrafter"/>
</dbReference>
<dbReference type="GO" id="GO:0005886">
    <property type="term" value="C:plasma membrane"/>
    <property type="evidence" value="ECO:0007669"/>
    <property type="project" value="TreeGrafter"/>
</dbReference>
<comment type="similarity">
    <text evidence="7">Belongs to the adenylyl cyclase class-4/guanylyl cyclase family.</text>
</comment>
<dbReference type="GO" id="GO:0001653">
    <property type="term" value="F:peptide receptor activity"/>
    <property type="evidence" value="ECO:0007669"/>
    <property type="project" value="TreeGrafter"/>
</dbReference>
<dbReference type="GO" id="GO:0035556">
    <property type="term" value="P:intracellular signal transduction"/>
    <property type="evidence" value="ECO:0007669"/>
    <property type="project" value="InterPro"/>
</dbReference>
<evidence type="ECO:0000256" key="1">
    <source>
        <dbReference type="ARBA" id="ARBA00004370"/>
    </source>
</evidence>
<dbReference type="AlphaFoldDB" id="A0A150G111"/>
<dbReference type="FunFam" id="3.30.70.1230:FF:000057">
    <property type="entry name" value="Guanylate cyclase"/>
    <property type="match status" value="1"/>
</dbReference>
<dbReference type="GO" id="GO:0000166">
    <property type="term" value="F:nucleotide binding"/>
    <property type="evidence" value="ECO:0007669"/>
    <property type="project" value="UniProtKB-KW"/>
</dbReference>
<dbReference type="PROSITE" id="PS00452">
    <property type="entry name" value="GUANYLATE_CYCLASE_1"/>
    <property type="match status" value="1"/>
</dbReference>
<reference evidence="10" key="1">
    <citation type="journal article" date="2016" name="Nat. Commun.">
        <title>The Gonium pectorale genome demonstrates co-option of cell cycle regulation during the evolution of multicellularity.</title>
        <authorList>
            <person name="Hanschen E.R."/>
            <person name="Marriage T.N."/>
            <person name="Ferris P.J."/>
            <person name="Hamaji T."/>
            <person name="Toyoda A."/>
            <person name="Fujiyama A."/>
            <person name="Neme R."/>
            <person name="Noguchi H."/>
            <person name="Minakuchi Y."/>
            <person name="Suzuki M."/>
            <person name="Kawai-Toyooka H."/>
            <person name="Smith D.R."/>
            <person name="Sparks H."/>
            <person name="Anderson J."/>
            <person name="Bakaric R."/>
            <person name="Luria V."/>
            <person name="Karger A."/>
            <person name="Kirschner M.W."/>
            <person name="Durand P.M."/>
            <person name="Michod R.E."/>
            <person name="Nozaki H."/>
            <person name="Olson B.J."/>
        </authorList>
    </citation>
    <scope>NUCLEOTIDE SEQUENCE [LARGE SCALE GENOMIC DNA]</scope>
    <source>
        <strain evidence="10">NIES-2863</strain>
    </source>
</reference>
<dbReference type="SUPFAM" id="SSF55073">
    <property type="entry name" value="Nucleotide cyclase"/>
    <property type="match status" value="1"/>
</dbReference>
<comment type="caution">
    <text evidence="9">The sequence shown here is derived from an EMBL/GenBank/DDBJ whole genome shotgun (WGS) entry which is preliminary data.</text>
</comment>
<dbReference type="Pfam" id="PF00211">
    <property type="entry name" value="Guanylate_cyc"/>
    <property type="match status" value="1"/>
</dbReference>
<organism evidence="9 10">
    <name type="scientific">Gonium pectorale</name>
    <name type="common">Green alga</name>
    <dbReference type="NCBI Taxonomy" id="33097"/>
    <lineage>
        <taxon>Eukaryota</taxon>
        <taxon>Viridiplantae</taxon>
        <taxon>Chlorophyta</taxon>
        <taxon>core chlorophytes</taxon>
        <taxon>Chlorophyceae</taxon>
        <taxon>CS clade</taxon>
        <taxon>Chlamydomonadales</taxon>
        <taxon>Volvocaceae</taxon>
        <taxon>Gonium</taxon>
    </lineage>
</organism>
<dbReference type="InterPro" id="IPR050401">
    <property type="entry name" value="Cyclic_nucleotide_synthase"/>
</dbReference>
<dbReference type="PANTHER" id="PTHR11920">
    <property type="entry name" value="GUANYLYL CYCLASE"/>
    <property type="match status" value="1"/>
</dbReference>
<dbReference type="InterPro" id="IPR018297">
    <property type="entry name" value="A/G_cyclase_CS"/>
</dbReference>
<keyword evidence="2" id="KW-0812">Transmembrane</keyword>
<evidence type="ECO:0000256" key="3">
    <source>
        <dbReference type="ARBA" id="ARBA00022741"/>
    </source>
</evidence>
<keyword evidence="4" id="KW-1133">Transmembrane helix</keyword>
<sequence>MTMSMATFERKQALLPSTGRVDVGPQDLASSVPDEGTPAECWHEVWAVASVDPVTRRNVILLVQTDVTAKVKAEKHLAQVMETEHRLVEQLFPRHILQFITEEWTSAGRAPAALGPSGSSLRWQPVLRDCTPLATSHQEVTLLFADIKGFTPMCKEVEPDQVMRFLNELYSRYDALLDKYGVYKASTVETIGDCYFVAAGLIRQDEDGMAAVRQDNAVQTDPLHAERAFMFAKAMLSAAREVVLPTNAQPVEIRVGLHTGPVVSGVVGTRMPRFCLFGDTVNTASRMESSGQPGAIHASETTFAALRSSDDQWEPTGGIEVKGKGLMQTYIWRPRLEVDGHGFGGAMLPPSSEPHGSPFD</sequence>
<keyword evidence="10" id="KW-1185">Reference proteome</keyword>
<dbReference type="SMART" id="SM00044">
    <property type="entry name" value="CYCc"/>
    <property type="match status" value="1"/>
</dbReference>
<dbReference type="GO" id="GO:0004383">
    <property type="term" value="F:guanylate cyclase activity"/>
    <property type="evidence" value="ECO:0007669"/>
    <property type="project" value="TreeGrafter"/>
</dbReference>
<dbReference type="CDD" id="cd07302">
    <property type="entry name" value="CHD"/>
    <property type="match status" value="1"/>
</dbReference>
<proteinExistence type="inferred from homology"/>
<name>A0A150G111_GONPE</name>
<accession>A0A150G111</accession>
<keyword evidence="5" id="KW-0472">Membrane</keyword>
<keyword evidence="6 7" id="KW-0456">Lyase</keyword>
<gene>
    <name evidence="9" type="ORF">GPECTOR_86g366</name>
</gene>
<keyword evidence="3" id="KW-0547">Nucleotide-binding</keyword>
<evidence type="ECO:0000313" key="9">
    <source>
        <dbReference type="EMBL" id="KXZ43573.1"/>
    </source>
</evidence>
<evidence type="ECO:0000259" key="8">
    <source>
        <dbReference type="PROSITE" id="PS50125"/>
    </source>
</evidence>